<keyword evidence="2" id="KW-0378">Hydrolase</keyword>
<evidence type="ECO:0000256" key="1">
    <source>
        <dbReference type="ARBA" id="ARBA00007072"/>
    </source>
</evidence>
<feature type="domain" description="Glycoside hydrolase family 9" evidence="6">
    <location>
        <begin position="130"/>
        <end position="534"/>
    </location>
</feature>
<gene>
    <name evidence="8" type="ORF">SAMN05216297_10544</name>
</gene>
<dbReference type="SUPFAM" id="SSF48208">
    <property type="entry name" value="Six-hairpin glycosidases"/>
    <property type="match status" value="1"/>
</dbReference>
<organism evidence="8 9">
    <name type="scientific">Flavobacterium phragmitis</name>
    <dbReference type="NCBI Taxonomy" id="739143"/>
    <lineage>
        <taxon>Bacteria</taxon>
        <taxon>Pseudomonadati</taxon>
        <taxon>Bacteroidota</taxon>
        <taxon>Flavobacteriia</taxon>
        <taxon>Flavobacteriales</taxon>
        <taxon>Flavobacteriaceae</taxon>
        <taxon>Flavobacterium</taxon>
    </lineage>
</organism>
<sequence length="589" mass="66711">MFKFRKQLSYAVMVFFLSVIAYGNPVIYINQIGFDPKSPKIAIIGTETPLQNTTFSIIDSKTGKIVFTAKVGNAESVDDWKLGRLFYKADFSSFQKTGQYKITIKNENQTITSPSFEIEENILAKRTISSIVHYYNKQRANTPEELEADKNILLFGSSKKVDVRGGWCDASGDVSKYFSHLAYANFVSPQQTPLVTWSLINTSEAIPKQLTEWKIKDSLDNEAIWGADYLMRCLSDEDYFYMIVFSYFDKNPAARRIVGLKANSITTDEYQAAFREGAGMAIAALARISQWKKNGDFTSRQYLEGAKRAYAHLLSNNTKYDDDGKENIIDDYCALMAATELWITTNDAFYKNEARKWAHKLENRMTDKGWFRSNDGNRPFWHAADAGLPIVALTRYLKKENDPAEKTATITVIKKALDYNLAVTQNVSNPFGYARQTFLYNDTIKDGFFIPHENETGWWWQGENARLASLSTATIEGGKALGLSKNDTTQKSLDVYASQQLSWILGCNPYSMCFMYEFGEKNVPYMHSNYGHGSERGGISNGITGKDGNGDGSGIDFKMEDNGNEWRWTEQWIPHSAWFLQAITALVQK</sequence>
<dbReference type="Proteomes" id="UP000199672">
    <property type="component" value="Unassembled WGS sequence"/>
</dbReference>
<keyword evidence="3" id="KW-0119">Carbohydrate metabolism</keyword>
<proteinExistence type="inferred from homology"/>
<evidence type="ECO:0000313" key="9">
    <source>
        <dbReference type="Proteomes" id="UP000199672"/>
    </source>
</evidence>
<keyword evidence="5" id="KW-0624">Polysaccharide degradation</keyword>
<reference evidence="9" key="1">
    <citation type="submission" date="2016-10" db="EMBL/GenBank/DDBJ databases">
        <authorList>
            <person name="Varghese N."/>
            <person name="Submissions S."/>
        </authorList>
    </citation>
    <scope>NUCLEOTIDE SEQUENCE [LARGE SCALE GENOMIC DNA]</scope>
    <source>
        <strain evidence="9">CGMCC 1.10370</strain>
    </source>
</reference>
<keyword evidence="4" id="KW-0326">Glycosidase</keyword>
<dbReference type="InterPro" id="IPR001701">
    <property type="entry name" value="Glyco_hydro_9"/>
</dbReference>
<dbReference type="Pfam" id="PF02927">
    <property type="entry name" value="CelD_N"/>
    <property type="match status" value="1"/>
</dbReference>
<name>A0A1I1Q291_9FLAO</name>
<evidence type="ECO:0000256" key="5">
    <source>
        <dbReference type="ARBA" id="ARBA00023326"/>
    </source>
</evidence>
<evidence type="ECO:0000256" key="2">
    <source>
        <dbReference type="ARBA" id="ARBA00022801"/>
    </source>
</evidence>
<dbReference type="Gene3D" id="1.50.10.10">
    <property type="match status" value="1"/>
</dbReference>
<dbReference type="InterPro" id="IPR008928">
    <property type="entry name" value="6-hairpin_glycosidase_sf"/>
</dbReference>
<accession>A0A1I1Q291</accession>
<dbReference type="AlphaFoldDB" id="A0A1I1Q291"/>
<keyword evidence="9" id="KW-1185">Reference proteome</keyword>
<dbReference type="GO" id="GO:0008810">
    <property type="term" value="F:cellulase activity"/>
    <property type="evidence" value="ECO:0007669"/>
    <property type="project" value="InterPro"/>
</dbReference>
<dbReference type="STRING" id="739143.SAMN05216297_10544"/>
<dbReference type="SUPFAM" id="SSF81296">
    <property type="entry name" value="E set domains"/>
    <property type="match status" value="1"/>
</dbReference>
<dbReference type="CDD" id="cd02850">
    <property type="entry name" value="E_set_Cellulase_N"/>
    <property type="match status" value="1"/>
</dbReference>
<evidence type="ECO:0000256" key="3">
    <source>
        <dbReference type="ARBA" id="ARBA00023277"/>
    </source>
</evidence>
<dbReference type="Gene3D" id="2.60.40.10">
    <property type="entry name" value="Immunoglobulins"/>
    <property type="match status" value="1"/>
</dbReference>
<dbReference type="EMBL" id="FOMH01000005">
    <property type="protein sequence ID" value="SFD16281.1"/>
    <property type="molecule type" value="Genomic_DNA"/>
</dbReference>
<evidence type="ECO:0000313" key="8">
    <source>
        <dbReference type="EMBL" id="SFD16281.1"/>
    </source>
</evidence>
<evidence type="ECO:0000259" key="7">
    <source>
        <dbReference type="Pfam" id="PF02927"/>
    </source>
</evidence>
<dbReference type="GO" id="GO:0000272">
    <property type="term" value="P:polysaccharide catabolic process"/>
    <property type="evidence" value="ECO:0007669"/>
    <property type="project" value="UniProtKB-KW"/>
</dbReference>
<evidence type="ECO:0000259" key="6">
    <source>
        <dbReference type="Pfam" id="PF00759"/>
    </source>
</evidence>
<protein>
    <submittedName>
        <fullName evidence="8">Beta-glucosidase family 9</fullName>
    </submittedName>
</protein>
<evidence type="ECO:0000256" key="4">
    <source>
        <dbReference type="ARBA" id="ARBA00023295"/>
    </source>
</evidence>
<dbReference type="InterPro" id="IPR004197">
    <property type="entry name" value="Cellulase_Ig-like"/>
</dbReference>
<feature type="domain" description="Cellulase Ig-like" evidence="7">
    <location>
        <begin position="25"/>
        <end position="107"/>
    </location>
</feature>
<dbReference type="RefSeq" id="WP_091492944.1">
    <property type="nucleotide sequence ID" value="NZ_FOMH01000005.1"/>
</dbReference>
<dbReference type="Pfam" id="PF00759">
    <property type="entry name" value="Glyco_hydro_9"/>
    <property type="match status" value="1"/>
</dbReference>
<dbReference type="OrthoDB" id="9808897at2"/>
<dbReference type="PANTHER" id="PTHR22298">
    <property type="entry name" value="ENDO-1,4-BETA-GLUCANASE"/>
    <property type="match status" value="1"/>
</dbReference>
<dbReference type="InterPro" id="IPR013783">
    <property type="entry name" value="Ig-like_fold"/>
</dbReference>
<dbReference type="InterPro" id="IPR012341">
    <property type="entry name" value="6hp_glycosidase-like_sf"/>
</dbReference>
<comment type="similarity">
    <text evidence="1">Belongs to the glycosyl hydrolase 9 (cellulase E) family.</text>
</comment>
<dbReference type="InterPro" id="IPR014756">
    <property type="entry name" value="Ig_E-set"/>
</dbReference>